<protein>
    <recommendedName>
        <fullName evidence="4">Dynein regulatory complex protein 10</fullName>
    </recommendedName>
    <alternativeName>
        <fullName evidence="10">IQ domain-containing protein D</fullName>
    </alternativeName>
</protein>
<reference evidence="14 15" key="1">
    <citation type="submission" date="2021-06" db="EMBL/GenBank/DDBJ databases">
        <authorList>
            <person name="Palmer J.M."/>
        </authorList>
    </citation>
    <scope>NUCLEOTIDE SEQUENCE [LARGE SCALE GENOMIC DNA]</scope>
    <source>
        <strain evidence="14 15">XC_2019</strain>
        <tissue evidence="14">Muscle</tissue>
    </source>
</reference>
<comment type="caution">
    <text evidence="14">The sequence shown here is derived from an EMBL/GenBank/DDBJ whole genome shotgun (WGS) entry which is preliminary data.</text>
</comment>
<feature type="coiled-coil region" evidence="12">
    <location>
        <begin position="62"/>
        <end position="114"/>
    </location>
</feature>
<comment type="subunit">
    <text evidence="11">Component of the nexin-dynein regulatory complex (N-DRC). Interacts with CFAP52.</text>
</comment>
<dbReference type="CDD" id="cd23767">
    <property type="entry name" value="IQCD"/>
    <property type="match status" value="1"/>
</dbReference>
<evidence type="ECO:0000256" key="8">
    <source>
        <dbReference type="ARBA" id="ARBA00023212"/>
    </source>
</evidence>
<evidence type="ECO:0000256" key="10">
    <source>
        <dbReference type="ARBA" id="ARBA00032180"/>
    </source>
</evidence>
<dbReference type="PROSITE" id="PS50096">
    <property type="entry name" value="IQ"/>
    <property type="match status" value="1"/>
</dbReference>
<feature type="region of interest" description="Disordered" evidence="13">
    <location>
        <begin position="378"/>
        <end position="400"/>
    </location>
</feature>
<keyword evidence="15" id="KW-1185">Reference proteome</keyword>
<evidence type="ECO:0000256" key="13">
    <source>
        <dbReference type="SAM" id="MobiDB-lite"/>
    </source>
</evidence>
<keyword evidence="8" id="KW-0206">Cytoskeleton</keyword>
<comment type="subcellular location">
    <subcellularLocation>
        <location evidence="2">Cytoplasm</location>
        <location evidence="2">Cytoskeleton</location>
        <location evidence="2">Flagellum axoneme</location>
    </subcellularLocation>
</comment>
<proteinExistence type="inferred from homology"/>
<evidence type="ECO:0000256" key="5">
    <source>
        <dbReference type="ARBA" id="ARBA00022490"/>
    </source>
</evidence>
<keyword evidence="7" id="KW-0969">Cilium</keyword>
<evidence type="ECO:0000256" key="2">
    <source>
        <dbReference type="ARBA" id="ARBA00004611"/>
    </source>
</evidence>
<dbReference type="Gene3D" id="1.20.5.190">
    <property type="match status" value="1"/>
</dbReference>
<dbReference type="EMBL" id="JAHRIN010068283">
    <property type="protein sequence ID" value="MEQ2215410.1"/>
    <property type="molecule type" value="Genomic_DNA"/>
</dbReference>
<name>A0ABV0S4B4_9TELE</name>
<dbReference type="PANTHER" id="PTHR31598">
    <property type="entry name" value="IQ DOMAIN-CONTAINING PROTEIN D"/>
    <property type="match status" value="1"/>
</dbReference>
<dbReference type="Proteomes" id="UP001434883">
    <property type="component" value="Unassembled WGS sequence"/>
</dbReference>
<keyword evidence="6" id="KW-0282">Flagellum</keyword>
<evidence type="ECO:0000256" key="1">
    <source>
        <dbReference type="ARBA" id="ARBA00003029"/>
    </source>
</evidence>
<organism evidence="14 15">
    <name type="scientific">Xenoophorus captivus</name>
    <dbReference type="NCBI Taxonomy" id="1517983"/>
    <lineage>
        <taxon>Eukaryota</taxon>
        <taxon>Metazoa</taxon>
        <taxon>Chordata</taxon>
        <taxon>Craniata</taxon>
        <taxon>Vertebrata</taxon>
        <taxon>Euteleostomi</taxon>
        <taxon>Actinopterygii</taxon>
        <taxon>Neopterygii</taxon>
        <taxon>Teleostei</taxon>
        <taxon>Neoteleostei</taxon>
        <taxon>Acanthomorphata</taxon>
        <taxon>Ovalentaria</taxon>
        <taxon>Atherinomorphae</taxon>
        <taxon>Cyprinodontiformes</taxon>
        <taxon>Goodeidae</taxon>
        <taxon>Xenoophorus</taxon>
    </lineage>
</organism>
<evidence type="ECO:0000256" key="9">
    <source>
        <dbReference type="ARBA" id="ARBA00023273"/>
    </source>
</evidence>
<dbReference type="SMART" id="SM00015">
    <property type="entry name" value="IQ"/>
    <property type="match status" value="1"/>
</dbReference>
<evidence type="ECO:0000256" key="11">
    <source>
        <dbReference type="ARBA" id="ARBA00046836"/>
    </source>
</evidence>
<dbReference type="InterPro" id="IPR042815">
    <property type="entry name" value="DRC10"/>
</dbReference>
<dbReference type="Pfam" id="PF00612">
    <property type="entry name" value="IQ"/>
    <property type="match status" value="1"/>
</dbReference>
<keyword evidence="5" id="KW-0963">Cytoplasm</keyword>
<accession>A0ABV0S4B4</accession>
<dbReference type="PANTHER" id="PTHR31598:SF1">
    <property type="entry name" value="DYNEIN REGULATORY COMPLEX PROTEIN 10"/>
    <property type="match status" value="1"/>
</dbReference>
<evidence type="ECO:0000313" key="15">
    <source>
        <dbReference type="Proteomes" id="UP001434883"/>
    </source>
</evidence>
<keyword evidence="12" id="KW-0175">Coiled coil</keyword>
<comment type="function">
    <text evidence="1">Component of the nexin-dynein regulatory complex (N-DRC), a key regulator of ciliary/flagellar motility which maintains the alignment and integrity of the distal axoneme and regulates microtubule sliding in motile axonemes.</text>
</comment>
<sequence length="400" mass="46825">MSAEEATKATEDSPLIPNRILSPEAQCISRVLENCISQVEIAAALPCILQFYAGSGAVDEDLSKIIQVHQVLEDRLKELQCQKLESDRLQEKETEEAKREMVQLRESIKNSVRDVLRFFRLHPNVLWDLREKINMEVGESERVLIRMLQMFHSYVVKSLTSEKDLQVPQGQQLLFPEQTLEQLITEEENSAAVLKEIDETILKKDSEIKQLERCLKEDHMQAKYKSSCQTKEEQLKLSILRAEVGSLKQTTDQLNIQLNTLIHENRLAERSLQEKNESVKIVIENIILCFDEKMREMQANLEPSEQLYEKELEELRKLEEPFNILQERYNQIQEKRHLAEEKRKEEIRQLELKTKAAIIIQAWWRGYSVRKTLKNKAKKAFKNKTKKTKKTKKAKGKKTK</sequence>
<evidence type="ECO:0000256" key="6">
    <source>
        <dbReference type="ARBA" id="ARBA00022846"/>
    </source>
</evidence>
<evidence type="ECO:0000256" key="7">
    <source>
        <dbReference type="ARBA" id="ARBA00023069"/>
    </source>
</evidence>
<keyword evidence="9" id="KW-0966">Cell projection</keyword>
<evidence type="ECO:0000256" key="4">
    <source>
        <dbReference type="ARBA" id="ARBA00021752"/>
    </source>
</evidence>
<evidence type="ECO:0000256" key="3">
    <source>
        <dbReference type="ARBA" id="ARBA00009071"/>
    </source>
</evidence>
<dbReference type="InterPro" id="IPR000048">
    <property type="entry name" value="IQ_motif_EF-hand-BS"/>
</dbReference>
<evidence type="ECO:0000256" key="12">
    <source>
        <dbReference type="SAM" id="Coils"/>
    </source>
</evidence>
<evidence type="ECO:0000313" key="14">
    <source>
        <dbReference type="EMBL" id="MEQ2215410.1"/>
    </source>
</evidence>
<feature type="coiled-coil region" evidence="12">
    <location>
        <begin position="315"/>
        <end position="349"/>
    </location>
</feature>
<gene>
    <name evidence="14" type="ORF">XENOCAPTIV_000702</name>
</gene>
<comment type="similarity">
    <text evidence="3">Belongs to the DRC10 family.</text>
</comment>